<dbReference type="SUPFAM" id="SSF56601">
    <property type="entry name" value="beta-lactamase/transpeptidase-like"/>
    <property type="match status" value="1"/>
</dbReference>
<dbReference type="PRINTS" id="PR00922">
    <property type="entry name" value="DADACBPTASE3"/>
</dbReference>
<dbReference type="InterPro" id="IPR000667">
    <property type="entry name" value="Peptidase_S13"/>
</dbReference>
<keyword evidence="4" id="KW-0645">Protease</keyword>
<dbReference type="Proteomes" id="UP000676506">
    <property type="component" value="Chromosome 1"/>
</dbReference>
<dbReference type="InterPro" id="IPR012338">
    <property type="entry name" value="Beta-lactam/transpept-like"/>
</dbReference>
<keyword evidence="2 4" id="KW-0378">Hydrolase</keyword>
<dbReference type="Gene3D" id="3.40.710.10">
    <property type="entry name" value="DD-peptidase/beta-lactamase superfamily"/>
    <property type="match status" value="2"/>
</dbReference>
<dbReference type="NCBIfam" id="TIGR00666">
    <property type="entry name" value="PBP4"/>
    <property type="match status" value="1"/>
</dbReference>
<dbReference type="Pfam" id="PF02113">
    <property type="entry name" value="Peptidase_S13"/>
    <property type="match status" value="1"/>
</dbReference>
<evidence type="ECO:0000313" key="4">
    <source>
        <dbReference type="EMBL" id="QUW03096.1"/>
    </source>
</evidence>
<name>A0ABX8BAN7_9BACT</name>
<dbReference type="PANTHER" id="PTHR30023:SF0">
    <property type="entry name" value="PENICILLIN-SENSITIVE CARBOXYPEPTIDASE A"/>
    <property type="match status" value="1"/>
</dbReference>
<feature type="region of interest" description="Disordered" evidence="3">
    <location>
        <begin position="29"/>
        <end position="53"/>
    </location>
</feature>
<protein>
    <submittedName>
        <fullName evidence="4">D-alanyl-D-alanine carboxypeptidase/D-alanyl-D-alanine-endopeptidase</fullName>
        <ecNumber evidence="4">3.4.16.4</ecNumber>
    </submittedName>
</protein>
<sequence>MPNQAPWLRIVVGLALAVGSGLAAGFPAEAQRSGRAPARPAPQRAAQPKPPPIPVVGASSLQAVVERLSARPALQGARLGVRIEDAETGEVLADVAGEKRFLPASNMKLLTTAAALDVLGPDFRVRTSVYVPALDGNGTVPGDLILVGRGDPTLSDRYNSDKKDTRLTPLETLADQVVAAGVKDITGDIVGDESYFRAAPLGDGWGWDDLQWYYGAEVSALSAADNHVTLTVAPTRPGEKVAVTFTPATNYVTIRNEAVTSAGKETDTFGIHRGLADNVIELYGALPPNGGRELGVAIHDPARFTAHLFREMLTRRGVVVRGGVRRADANFRQRQPLATETLKEIASIESPPLAAWVRTTNKISSNLFAEMLLRHLGKARGASDKDTDAAGCEVVAEFLSRAGAPVAELKVRDGSGLSRLDNVTPAALTALLRYMRKHPAWEVFYDSLPIAGQDGTLRHRMKGTRAAENLRAKTGTLDDVSALAGYVTAANGRVLVFSFVANYLNTARTAGVTAGDDLGQAMAEYTGAAAPKPAAETPTEQP</sequence>
<evidence type="ECO:0000313" key="5">
    <source>
        <dbReference type="Proteomes" id="UP000676506"/>
    </source>
</evidence>
<dbReference type="EC" id="3.4.16.4" evidence="4"/>
<evidence type="ECO:0000256" key="2">
    <source>
        <dbReference type="ARBA" id="ARBA00022801"/>
    </source>
</evidence>
<dbReference type="PANTHER" id="PTHR30023">
    <property type="entry name" value="D-ALANYL-D-ALANINE CARBOXYPEPTIDASE"/>
    <property type="match status" value="1"/>
</dbReference>
<feature type="compositionally biased region" description="Low complexity" evidence="3">
    <location>
        <begin position="29"/>
        <end position="47"/>
    </location>
</feature>
<comment type="similarity">
    <text evidence="1">Belongs to the peptidase S13 family.</text>
</comment>
<keyword evidence="4" id="KW-0121">Carboxypeptidase</keyword>
<organism evidence="4 5">
    <name type="scientific">Chloracidobacterium validum</name>
    <dbReference type="NCBI Taxonomy" id="2821543"/>
    <lineage>
        <taxon>Bacteria</taxon>
        <taxon>Pseudomonadati</taxon>
        <taxon>Acidobacteriota</taxon>
        <taxon>Terriglobia</taxon>
        <taxon>Terriglobales</taxon>
        <taxon>Acidobacteriaceae</taxon>
        <taxon>Chloracidobacterium</taxon>
    </lineage>
</organism>
<dbReference type="GO" id="GO:0009002">
    <property type="term" value="F:serine-type D-Ala-D-Ala carboxypeptidase activity"/>
    <property type="evidence" value="ECO:0007669"/>
    <property type="project" value="UniProtKB-EC"/>
</dbReference>
<proteinExistence type="inferred from homology"/>
<accession>A0ABX8BAN7</accession>
<reference evidence="4 5" key="1">
    <citation type="submission" date="2021-03" db="EMBL/GenBank/DDBJ databases">
        <title>Genomic and phenotypic characterization of Chloracidobacterium isolates provides evidence for multiple species.</title>
        <authorList>
            <person name="Saini M.K."/>
            <person name="Costas A.M.G."/>
            <person name="Tank M."/>
            <person name="Bryant D.A."/>
        </authorList>
    </citation>
    <scope>NUCLEOTIDE SEQUENCE [LARGE SCALE GENOMIC DNA]</scope>
    <source>
        <strain evidence="4 5">BV2-C</strain>
    </source>
</reference>
<dbReference type="RefSeq" id="WP_211428987.1">
    <property type="nucleotide sequence ID" value="NZ_CP072648.1"/>
</dbReference>
<evidence type="ECO:0000256" key="3">
    <source>
        <dbReference type="SAM" id="MobiDB-lite"/>
    </source>
</evidence>
<evidence type="ECO:0000256" key="1">
    <source>
        <dbReference type="ARBA" id="ARBA00006096"/>
    </source>
</evidence>
<dbReference type="EMBL" id="CP072648">
    <property type="protein sequence ID" value="QUW03096.1"/>
    <property type="molecule type" value="Genomic_DNA"/>
</dbReference>
<gene>
    <name evidence="4" type="primary">dacB</name>
    <name evidence="4" type="ORF">J8C06_01230</name>
</gene>
<dbReference type="Gene3D" id="3.50.80.20">
    <property type="entry name" value="D-Ala-D-Ala carboxypeptidase C, peptidase S13"/>
    <property type="match status" value="1"/>
</dbReference>
<keyword evidence="5" id="KW-1185">Reference proteome</keyword>